<dbReference type="PANTHER" id="PTHR10672:SF25">
    <property type="entry name" value="MEIOTICALLY UP-REGULATED GENE 14 PROTEIN"/>
    <property type="match status" value="1"/>
</dbReference>
<evidence type="ECO:0000313" key="2">
    <source>
        <dbReference type="EMBL" id="KUJ18356.1"/>
    </source>
</evidence>
<organism evidence="2 3">
    <name type="scientific">Mollisia scopiformis</name>
    <name type="common">Conifer needle endophyte fungus</name>
    <name type="synonym">Phialocephala scopiformis</name>
    <dbReference type="NCBI Taxonomy" id="149040"/>
    <lineage>
        <taxon>Eukaryota</taxon>
        <taxon>Fungi</taxon>
        <taxon>Dikarya</taxon>
        <taxon>Ascomycota</taxon>
        <taxon>Pezizomycotina</taxon>
        <taxon>Leotiomycetes</taxon>
        <taxon>Helotiales</taxon>
        <taxon>Mollisiaceae</taxon>
        <taxon>Mollisia</taxon>
    </lineage>
</organism>
<dbReference type="FunFam" id="3.40.225.10:FF:000009">
    <property type="entry name" value="Class II aldolase/adducin N-terminal"/>
    <property type="match status" value="1"/>
</dbReference>
<dbReference type="GO" id="GO:0051015">
    <property type="term" value="F:actin filament binding"/>
    <property type="evidence" value="ECO:0007669"/>
    <property type="project" value="TreeGrafter"/>
</dbReference>
<dbReference type="Proteomes" id="UP000070700">
    <property type="component" value="Unassembled WGS sequence"/>
</dbReference>
<protein>
    <submittedName>
        <fullName evidence="2">Arad-like aldolase/epimerase</fullName>
    </submittedName>
</protein>
<dbReference type="SUPFAM" id="SSF53639">
    <property type="entry name" value="AraD/HMP-PK domain-like"/>
    <property type="match status" value="1"/>
</dbReference>
<dbReference type="Pfam" id="PF00596">
    <property type="entry name" value="Aldolase_II"/>
    <property type="match status" value="1"/>
</dbReference>
<dbReference type="InterPro" id="IPR051017">
    <property type="entry name" value="Aldolase-II_Adducin_sf"/>
</dbReference>
<dbReference type="GO" id="GO:0005856">
    <property type="term" value="C:cytoskeleton"/>
    <property type="evidence" value="ECO:0007669"/>
    <property type="project" value="TreeGrafter"/>
</dbReference>
<dbReference type="SMART" id="SM01007">
    <property type="entry name" value="Aldolase_II"/>
    <property type="match status" value="1"/>
</dbReference>
<dbReference type="EMBL" id="KQ947413">
    <property type="protein sequence ID" value="KUJ18356.1"/>
    <property type="molecule type" value="Genomic_DNA"/>
</dbReference>
<dbReference type="InParanoid" id="A0A194XDX9"/>
<reference evidence="2 3" key="1">
    <citation type="submission" date="2015-10" db="EMBL/GenBank/DDBJ databases">
        <title>Full genome of DAOMC 229536 Phialocephala scopiformis, a fungal endophyte of spruce producing the potent anti-insectan compound rugulosin.</title>
        <authorList>
            <consortium name="DOE Joint Genome Institute"/>
            <person name="Walker A.K."/>
            <person name="Frasz S.L."/>
            <person name="Seifert K.A."/>
            <person name="Miller J.D."/>
            <person name="Mondo S.J."/>
            <person name="Labutti K."/>
            <person name="Lipzen A."/>
            <person name="Dockter R."/>
            <person name="Kennedy M."/>
            <person name="Grigoriev I.V."/>
            <person name="Spatafora J.W."/>
        </authorList>
    </citation>
    <scope>NUCLEOTIDE SEQUENCE [LARGE SCALE GENOMIC DNA]</scope>
    <source>
        <strain evidence="2 3">CBS 120377</strain>
    </source>
</reference>
<dbReference type="OrthoDB" id="3238794at2759"/>
<dbReference type="AlphaFoldDB" id="A0A194XDX9"/>
<accession>A0A194XDX9</accession>
<gene>
    <name evidence="2" type="ORF">LY89DRAFT_781420</name>
</gene>
<name>A0A194XDX9_MOLSC</name>
<dbReference type="KEGG" id="psco:LY89DRAFT_781420"/>
<dbReference type="STRING" id="149040.A0A194XDX9"/>
<dbReference type="GeneID" id="28832207"/>
<dbReference type="Gene3D" id="3.40.225.10">
    <property type="entry name" value="Class II aldolase/adducin N-terminal domain"/>
    <property type="match status" value="1"/>
</dbReference>
<sequence length="359" mass="38918">MAPSATSDIVVQLPEVKVGVAKQPEKHVHGAEDKTPLEAISHGPLIHPGEKKVFIYCFNGREELVQNCALSWSWSALENLSTSSTGTEQMLGIPTFATHAEERAHILTHTAAVFRDFSRKGFTEGMSGHISVRDPEYPNYIWMNPLGKHFGLMTAGDLICLDIHTGKVVGGNKSRTANSAGFLIHSELHKARPDVHAVCHAHTNAGRAWSSFATGLDMLNQDICYLYDSIAVYAAYGGIVFAEEEGKNIARALGPKNKVAILLNHGLLSTGSTVDEAGFLFGLLDRGCAMQLQIEAARAGNPSLKKHVVSDEEAAYNFKMASEKNALYAEAQPDLDYEFAMAGPGVIEKGVENMRIDVV</sequence>
<dbReference type="PANTHER" id="PTHR10672">
    <property type="entry name" value="ADDUCIN"/>
    <property type="match status" value="1"/>
</dbReference>
<evidence type="ECO:0000313" key="3">
    <source>
        <dbReference type="Proteomes" id="UP000070700"/>
    </source>
</evidence>
<keyword evidence="3" id="KW-1185">Reference proteome</keyword>
<proteinExistence type="predicted"/>
<dbReference type="RefSeq" id="XP_018072711.1">
    <property type="nucleotide sequence ID" value="XM_018222481.1"/>
</dbReference>
<evidence type="ECO:0000259" key="1">
    <source>
        <dbReference type="SMART" id="SM01007"/>
    </source>
</evidence>
<feature type="domain" description="Class II aldolase/adducin N-terminal" evidence="1">
    <location>
        <begin position="108"/>
        <end position="292"/>
    </location>
</feature>
<dbReference type="InterPro" id="IPR036409">
    <property type="entry name" value="Aldolase_II/adducin_N_sf"/>
</dbReference>
<dbReference type="InterPro" id="IPR001303">
    <property type="entry name" value="Aldolase_II/adducin_N"/>
</dbReference>